<keyword evidence="6" id="KW-1185">Reference proteome</keyword>
<dbReference type="Pfam" id="PF00501">
    <property type="entry name" value="AMP-binding"/>
    <property type="match status" value="1"/>
</dbReference>
<feature type="domain" description="AMP-binding enzyme C-terminal" evidence="4">
    <location>
        <begin position="418"/>
        <end position="492"/>
    </location>
</feature>
<dbReference type="Proteomes" id="UP000248326">
    <property type="component" value="Unassembled WGS sequence"/>
</dbReference>
<dbReference type="InterPro" id="IPR025110">
    <property type="entry name" value="AMP-bd_C"/>
</dbReference>
<dbReference type="Pfam" id="PF13193">
    <property type="entry name" value="AMP-binding_C"/>
    <property type="match status" value="1"/>
</dbReference>
<dbReference type="PANTHER" id="PTHR43201">
    <property type="entry name" value="ACYL-COA SYNTHETASE"/>
    <property type="match status" value="1"/>
</dbReference>
<protein>
    <submittedName>
        <fullName evidence="5">Acyl-CoA synthetase (AMP-forming)/AMP-acid ligase II</fullName>
    </submittedName>
</protein>
<dbReference type="InterPro" id="IPR042099">
    <property type="entry name" value="ANL_N_sf"/>
</dbReference>
<keyword evidence="2 5" id="KW-0436">Ligase</keyword>
<dbReference type="EMBL" id="QJSX01000003">
    <property type="protein sequence ID" value="PYE55188.1"/>
    <property type="molecule type" value="Genomic_DNA"/>
</dbReference>
<feature type="domain" description="AMP-dependent synthetase/ligase" evidence="3">
    <location>
        <begin position="41"/>
        <end position="374"/>
    </location>
</feature>
<dbReference type="AlphaFoldDB" id="A0A318S9Y1"/>
<evidence type="ECO:0000259" key="4">
    <source>
        <dbReference type="Pfam" id="PF13193"/>
    </source>
</evidence>
<accession>A0A318S9Y1</accession>
<gene>
    <name evidence="5" type="ORF">DES52_10317</name>
</gene>
<dbReference type="OrthoDB" id="56621at2"/>
<reference evidence="5 6" key="1">
    <citation type="submission" date="2018-06" db="EMBL/GenBank/DDBJ databases">
        <title>Genomic Encyclopedia of Type Strains, Phase IV (KMG-IV): sequencing the most valuable type-strain genomes for metagenomic binning, comparative biology and taxonomic classification.</title>
        <authorList>
            <person name="Goeker M."/>
        </authorList>
    </citation>
    <scope>NUCLEOTIDE SEQUENCE [LARGE SCALE GENOMIC DNA]</scope>
    <source>
        <strain evidence="5 6">DSM 18048</strain>
    </source>
</reference>
<evidence type="ECO:0000313" key="5">
    <source>
        <dbReference type="EMBL" id="PYE55188.1"/>
    </source>
</evidence>
<dbReference type="InterPro" id="IPR045851">
    <property type="entry name" value="AMP-bd_C_sf"/>
</dbReference>
<name>A0A318S9Y1_9DEIO</name>
<dbReference type="Gene3D" id="3.30.300.30">
    <property type="match status" value="1"/>
</dbReference>
<dbReference type="SUPFAM" id="SSF56801">
    <property type="entry name" value="Acetyl-CoA synthetase-like"/>
    <property type="match status" value="1"/>
</dbReference>
<dbReference type="GO" id="GO:0006631">
    <property type="term" value="P:fatty acid metabolic process"/>
    <property type="evidence" value="ECO:0007669"/>
    <property type="project" value="TreeGrafter"/>
</dbReference>
<comment type="caution">
    <text evidence="5">The sequence shown here is derived from an EMBL/GenBank/DDBJ whole genome shotgun (WGS) entry which is preliminary data.</text>
</comment>
<organism evidence="5 6">
    <name type="scientific">Deinococcus yavapaiensis KR-236</name>
    <dbReference type="NCBI Taxonomy" id="694435"/>
    <lineage>
        <taxon>Bacteria</taxon>
        <taxon>Thermotogati</taxon>
        <taxon>Deinococcota</taxon>
        <taxon>Deinococci</taxon>
        <taxon>Deinococcales</taxon>
        <taxon>Deinococcaceae</taxon>
        <taxon>Deinococcus</taxon>
    </lineage>
</organism>
<sequence>MSVLAALASTGLLRSRPVSAVRQAVRVALRHGPNLYALAAWTAARFPDRTALVELDGSTSYRALVARANVLADALTARLSGNGTVGLLMRNHATFVEALLACERDGRRVVLLNTTWSAREVREACERHDVRLLLADDEFTGERREDDTPAWSTSEMRALRRDDTPRRAARRAKSGLVVLTSGSTGPPKAVERRSKSLLVLPILAHLASHLPLRMHAPTLLTLPMFHGHGLAALACALALAAPLHVFERGATEAFARVLAERDIEVLVLVPTILHRLIDVDARAPELRAIVCGSAPLRAALARRALSHFGPVLFNLYGSSEAGLVSLATPSRLLAAPDSVGRVLPGVRVSVRRRDGACAPPSELGEVVVRSPLVVSSLSGGEVATGDIGRLDTSGWLHLEGRLDDLLICGGENVSPEAVEVRVETLTYVRACAVFGLPDEEYGQVLGMLVVSAPEVPEAAVRLRSDLARLLPKALRPKEVTFVAELPRTASGKLDRARVRRLGDRV</sequence>
<dbReference type="RefSeq" id="WP_110885561.1">
    <property type="nucleotide sequence ID" value="NZ_QJSX01000003.1"/>
</dbReference>
<dbReference type="Gene3D" id="3.40.50.12780">
    <property type="entry name" value="N-terminal domain of ligase-like"/>
    <property type="match status" value="1"/>
</dbReference>
<comment type="similarity">
    <text evidence="1">Belongs to the ATP-dependent AMP-binding enzyme family.</text>
</comment>
<proteinExistence type="inferred from homology"/>
<evidence type="ECO:0000256" key="2">
    <source>
        <dbReference type="ARBA" id="ARBA00022598"/>
    </source>
</evidence>
<dbReference type="InterPro" id="IPR000873">
    <property type="entry name" value="AMP-dep_synth/lig_dom"/>
</dbReference>
<evidence type="ECO:0000313" key="6">
    <source>
        <dbReference type="Proteomes" id="UP000248326"/>
    </source>
</evidence>
<dbReference type="GO" id="GO:0031956">
    <property type="term" value="F:medium-chain fatty acid-CoA ligase activity"/>
    <property type="evidence" value="ECO:0007669"/>
    <property type="project" value="TreeGrafter"/>
</dbReference>
<evidence type="ECO:0000256" key="1">
    <source>
        <dbReference type="ARBA" id="ARBA00006432"/>
    </source>
</evidence>
<dbReference type="PANTHER" id="PTHR43201:SF5">
    <property type="entry name" value="MEDIUM-CHAIN ACYL-COA LIGASE ACSF2, MITOCHONDRIAL"/>
    <property type="match status" value="1"/>
</dbReference>
<evidence type="ECO:0000259" key="3">
    <source>
        <dbReference type="Pfam" id="PF00501"/>
    </source>
</evidence>